<organism evidence="3 4">
    <name type="scientific">Yersinia mollaretii</name>
    <dbReference type="NCBI Taxonomy" id="33060"/>
    <lineage>
        <taxon>Bacteria</taxon>
        <taxon>Pseudomonadati</taxon>
        <taxon>Pseudomonadota</taxon>
        <taxon>Gammaproteobacteria</taxon>
        <taxon>Enterobacterales</taxon>
        <taxon>Yersiniaceae</taxon>
        <taxon>Yersinia</taxon>
    </lineage>
</organism>
<comment type="similarity">
    <text evidence="1">Belongs to the colicins ColE2/ColE8/ColE9 and pyocins S1/S2 family.</text>
</comment>
<keyword evidence="2" id="KW-0079">Bacteriocin immunity</keyword>
<dbReference type="Gene3D" id="1.10.1200.20">
    <property type="entry name" value="Colicin E immunity protein"/>
    <property type="match status" value="1"/>
</dbReference>
<dbReference type="PRINTS" id="PR01299">
    <property type="entry name" value="PYOCIN"/>
</dbReference>
<reference evidence="3 4" key="1">
    <citation type="submission" date="2015-03" db="EMBL/GenBank/DDBJ databases">
        <authorList>
            <consortium name="Pathogen Informatics"/>
            <person name="Murphy D."/>
        </authorList>
    </citation>
    <scope>NUCLEOTIDE SEQUENCE [LARGE SCALE GENOMIC DNA]</scope>
    <source>
        <strain evidence="3 4">FE82747</strain>
    </source>
</reference>
<evidence type="ECO:0000313" key="4">
    <source>
        <dbReference type="Proteomes" id="UP000040841"/>
    </source>
</evidence>
<name>A0AA36LPY8_YERMO</name>
<evidence type="ECO:0000256" key="2">
    <source>
        <dbReference type="ARBA" id="ARBA00023025"/>
    </source>
</evidence>
<dbReference type="Proteomes" id="UP000040841">
    <property type="component" value="Unassembled WGS sequence"/>
</dbReference>
<dbReference type="AlphaFoldDB" id="A0AA36LPY8"/>
<dbReference type="EMBL" id="CQBM01000006">
    <property type="protein sequence ID" value="CNI25031.1"/>
    <property type="molecule type" value="Genomic_DNA"/>
</dbReference>
<dbReference type="GO" id="GO:0015643">
    <property type="term" value="F:toxic substance binding"/>
    <property type="evidence" value="ECO:0007669"/>
    <property type="project" value="InterPro"/>
</dbReference>
<dbReference type="SUPFAM" id="SSF47345">
    <property type="entry name" value="Colicin E immunity proteins"/>
    <property type="match status" value="1"/>
</dbReference>
<comment type="caution">
    <text evidence="3">The sequence shown here is derived from an EMBL/GenBank/DDBJ whole genome shotgun (WGS) entry which is preliminary data.</text>
</comment>
<dbReference type="GO" id="GO:0030153">
    <property type="term" value="P:bacteriocin immunity"/>
    <property type="evidence" value="ECO:0007669"/>
    <property type="project" value="UniProtKB-KW"/>
</dbReference>
<dbReference type="InterPro" id="IPR000290">
    <property type="entry name" value="Colicin_pyocin"/>
</dbReference>
<gene>
    <name evidence="3" type="primary">imm_2</name>
    <name evidence="3" type="ORF">ERS008502_02696</name>
</gene>
<dbReference type="InterPro" id="IPR035900">
    <property type="entry name" value="Colicin_E_sf"/>
</dbReference>
<evidence type="ECO:0000313" key="3">
    <source>
        <dbReference type="EMBL" id="CNI25031.1"/>
    </source>
</evidence>
<protein>
    <submittedName>
        <fullName evidence="3">Colicin immunity protein</fullName>
    </submittedName>
</protein>
<dbReference type="CDD" id="cd16363">
    <property type="entry name" value="Col_Im_like"/>
    <property type="match status" value="1"/>
</dbReference>
<proteinExistence type="inferred from homology"/>
<evidence type="ECO:0000256" key="1">
    <source>
        <dbReference type="ARBA" id="ARBA00009346"/>
    </source>
</evidence>
<sequence>MELKDKYEDYTESEFLDLIRNICDANTESEALHNIWVRNFTKVIEHPDGSDLIYYPDAGEDESPEGILKTVKKWRAENGKPGFKA</sequence>
<accession>A0AA36LPY8</accession>
<dbReference type="RefSeq" id="WP_049648127.1">
    <property type="nucleotide sequence ID" value="NZ_CABHYS010000016.1"/>
</dbReference>
<dbReference type="Pfam" id="PF01320">
    <property type="entry name" value="Colicin_Pyocin"/>
    <property type="match status" value="1"/>
</dbReference>